<sequence length="85" mass="9122">MPRTAFEIKSYTTGTGDGIRLSRTGPFTDEVAAMVNERLEPFGADLVHGPSGWYLRSGDYRSASDANSDLACTLVLNRDPVGAQA</sequence>
<name>A0A0J8TW30_9MYCO</name>
<evidence type="ECO:0000313" key="1">
    <source>
        <dbReference type="EMBL" id="KMV13633.1"/>
    </source>
</evidence>
<dbReference type="EMBL" id="LFOD01000085">
    <property type="protein sequence ID" value="KMV13633.1"/>
    <property type="molecule type" value="Genomic_DNA"/>
</dbReference>
<accession>A0A0J8TW30</accession>
<dbReference type="RefSeq" id="WP_048896624.1">
    <property type="nucleotide sequence ID" value="NZ_LFOD01000085.1"/>
</dbReference>
<gene>
    <name evidence="1" type="ORF">ACT17_34335</name>
</gene>
<dbReference type="PATRIC" id="fig|451644.5.peg.7061"/>
<reference evidence="1 2" key="1">
    <citation type="submission" date="2015-06" db="EMBL/GenBank/DDBJ databases">
        <title>Genome sequence of Mycobacterium conceptionense strain MLE.</title>
        <authorList>
            <person name="Greninger A.L."/>
            <person name="Cunningham G."/>
            <person name="Chiu C.Y."/>
            <person name="Miller S."/>
        </authorList>
    </citation>
    <scope>NUCLEOTIDE SEQUENCE [LARGE SCALE GENOMIC DNA]</scope>
    <source>
        <strain evidence="1 2">MLE</strain>
    </source>
</reference>
<organism evidence="1 2">
    <name type="scientific">Mycolicibacterium conceptionense</name>
    <dbReference type="NCBI Taxonomy" id="451644"/>
    <lineage>
        <taxon>Bacteria</taxon>
        <taxon>Bacillati</taxon>
        <taxon>Actinomycetota</taxon>
        <taxon>Actinomycetes</taxon>
        <taxon>Mycobacteriales</taxon>
        <taxon>Mycobacteriaceae</taxon>
        <taxon>Mycolicibacterium</taxon>
    </lineage>
</organism>
<comment type="caution">
    <text evidence="1">The sequence shown here is derived from an EMBL/GenBank/DDBJ whole genome shotgun (WGS) entry which is preliminary data.</text>
</comment>
<dbReference type="Proteomes" id="UP000037594">
    <property type="component" value="Unassembled WGS sequence"/>
</dbReference>
<evidence type="ECO:0000313" key="2">
    <source>
        <dbReference type="Proteomes" id="UP000037594"/>
    </source>
</evidence>
<proteinExistence type="predicted"/>
<dbReference type="AlphaFoldDB" id="A0A0J8TW30"/>
<protein>
    <submittedName>
        <fullName evidence="1">Uncharacterized protein</fullName>
    </submittedName>
</protein>